<dbReference type="Pfam" id="PF03632">
    <property type="entry name" value="Glyco_hydro_65m"/>
    <property type="match status" value="1"/>
</dbReference>
<dbReference type="Pfam" id="PF03633">
    <property type="entry name" value="Glyco_hydro_65C"/>
    <property type="match status" value="1"/>
</dbReference>
<accession>A0A8J3ILQ9</accession>
<dbReference type="SUPFAM" id="SSF48208">
    <property type="entry name" value="Six-hairpin glycosidases"/>
    <property type="match status" value="1"/>
</dbReference>
<evidence type="ECO:0000256" key="2">
    <source>
        <dbReference type="ARBA" id="ARBA00022676"/>
    </source>
</evidence>
<dbReference type="InterPro" id="IPR005196">
    <property type="entry name" value="Glyco_hydro_65_N"/>
</dbReference>
<feature type="domain" description="Glycoside hydrolase family 65 C-terminal" evidence="6">
    <location>
        <begin position="714"/>
        <end position="750"/>
    </location>
</feature>
<dbReference type="GO" id="GO:0030246">
    <property type="term" value="F:carbohydrate binding"/>
    <property type="evidence" value="ECO:0007669"/>
    <property type="project" value="InterPro"/>
</dbReference>
<dbReference type="PANTHER" id="PTHR11051">
    <property type="entry name" value="GLYCOSYL HYDROLASE-RELATED"/>
    <property type="match status" value="1"/>
</dbReference>
<dbReference type="PIRSF" id="PIRSF036289">
    <property type="entry name" value="Glycosyl_hydrolase_malt_phosph"/>
    <property type="match status" value="1"/>
</dbReference>
<dbReference type="GO" id="GO:0005975">
    <property type="term" value="P:carbohydrate metabolic process"/>
    <property type="evidence" value="ECO:0007669"/>
    <property type="project" value="InterPro"/>
</dbReference>
<comment type="caution">
    <text evidence="8">The sequence shown here is derived from an EMBL/GenBank/DDBJ whole genome shotgun (WGS) entry which is preliminary data.</text>
</comment>
<keyword evidence="9" id="KW-1185">Reference proteome</keyword>
<protein>
    <submittedName>
        <fullName evidence="8">Kojibiose phosphorylase</fullName>
    </submittedName>
</protein>
<keyword evidence="3" id="KW-0808">Transferase</keyword>
<dbReference type="PANTHER" id="PTHR11051:SF8">
    <property type="entry name" value="PROTEIN-GLUCOSYLGALACTOSYLHYDROXYLYSINE GLUCOSIDASE"/>
    <property type="match status" value="1"/>
</dbReference>
<organism evidence="8 9">
    <name type="scientific">Reticulibacter mediterranei</name>
    <dbReference type="NCBI Taxonomy" id="2778369"/>
    <lineage>
        <taxon>Bacteria</taxon>
        <taxon>Bacillati</taxon>
        <taxon>Chloroflexota</taxon>
        <taxon>Ktedonobacteria</taxon>
        <taxon>Ktedonobacterales</taxon>
        <taxon>Reticulibacteraceae</taxon>
        <taxon>Reticulibacter</taxon>
    </lineage>
</organism>
<feature type="domain" description="Glycoside hydrolase family 65 N-terminal" evidence="7">
    <location>
        <begin position="14"/>
        <end position="246"/>
    </location>
</feature>
<evidence type="ECO:0000256" key="3">
    <source>
        <dbReference type="ARBA" id="ARBA00022679"/>
    </source>
</evidence>
<evidence type="ECO:0000256" key="1">
    <source>
        <dbReference type="ARBA" id="ARBA00006768"/>
    </source>
</evidence>
<evidence type="ECO:0000313" key="8">
    <source>
        <dbReference type="EMBL" id="GHO96836.1"/>
    </source>
</evidence>
<feature type="domain" description="Glycoside hydrolase family 65 central catalytic" evidence="5">
    <location>
        <begin position="327"/>
        <end position="705"/>
    </location>
</feature>
<dbReference type="GO" id="GO:0004553">
    <property type="term" value="F:hydrolase activity, hydrolyzing O-glycosyl compounds"/>
    <property type="evidence" value="ECO:0007669"/>
    <property type="project" value="TreeGrafter"/>
</dbReference>
<dbReference type="Gene3D" id="2.60.420.10">
    <property type="entry name" value="Maltose phosphorylase, domain 3"/>
    <property type="match status" value="1"/>
</dbReference>
<dbReference type="GO" id="GO:0016757">
    <property type="term" value="F:glycosyltransferase activity"/>
    <property type="evidence" value="ECO:0007669"/>
    <property type="project" value="UniProtKB-KW"/>
</dbReference>
<dbReference type="Proteomes" id="UP000597444">
    <property type="component" value="Unassembled WGS sequence"/>
</dbReference>
<keyword evidence="2" id="KW-0328">Glycosyltransferase</keyword>
<gene>
    <name evidence="8" type="ORF">KSF_068840</name>
</gene>
<evidence type="ECO:0000259" key="6">
    <source>
        <dbReference type="Pfam" id="PF03633"/>
    </source>
</evidence>
<feature type="active site" description="Proton donor" evidence="4">
    <location>
        <position position="503"/>
    </location>
</feature>
<name>A0A8J3ILQ9_9CHLR</name>
<evidence type="ECO:0000313" key="9">
    <source>
        <dbReference type="Proteomes" id="UP000597444"/>
    </source>
</evidence>
<dbReference type="InterPro" id="IPR012341">
    <property type="entry name" value="6hp_glycosidase-like_sf"/>
</dbReference>
<dbReference type="InterPro" id="IPR011013">
    <property type="entry name" value="Gal_mutarotase_sf_dom"/>
</dbReference>
<evidence type="ECO:0000256" key="4">
    <source>
        <dbReference type="PIRSR" id="PIRSR036289-50"/>
    </source>
</evidence>
<dbReference type="Pfam" id="PF03636">
    <property type="entry name" value="Glyco_hydro_65N"/>
    <property type="match status" value="1"/>
</dbReference>
<dbReference type="AlphaFoldDB" id="A0A8J3ILQ9"/>
<reference evidence="8" key="1">
    <citation type="submission" date="2020-10" db="EMBL/GenBank/DDBJ databases">
        <title>Taxonomic study of unclassified bacteria belonging to the class Ktedonobacteria.</title>
        <authorList>
            <person name="Yabe S."/>
            <person name="Wang C.M."/>
            <person name="Zheng Y."/>
            <person name="Sakai Y."/>
            <person name="Cavaletti L."/>
            <person name="Monciardini P."/>
            <person name="Donadio S."/>
        </authorList>
    </citation>
    <scope>NUCLEOTIDE SEQUENCE</scope>
    <source>
        <strain evidence="8">ID150040</strain>
    </source>
</reference>
<dbReference type="EMBL" id="BNJK01000001">
    <property type="protein sequence ID" value="GHO96836.1"/>
    <property type="molecule type" value="Genomic_DNA"/>
</dbReference>
<dbReference type="InterPro" id="IPR037018">
    <property type="entry name" value="GH65_N"/>
</dbReference>
<proteinExistence type="inferred from homology"/>
<dbReference type="InterPro" id="IPR017045">
    <property type="entry name" value="Malt_Pase/Glycosyl_Hdrlase"/>
</dbReference>
<sequence length="751" mass="86231">MNLWHISEDAFHPDLKTIHSQESVFTIGNGYFCTRGTFEEGYPRDNTATLLYGVFDAIPIAKEELANIPDWLPIKLFINGERFRLDRGTILSYHRWLSMQDGVLHRTVRWKSPRGVRILVHSERFASLADEHVGIIRYNVTLEDAGSDQECELDVRASLNIAEGNYDVIHWENVDQGHQNDIIWYHCETKKSLVHLAQTMSFRSASPDVHQKIVDSDVSPSISFAGTLAVGATFSAEKVVVMYTSRDTSDPVNAALEHHQNLSGYHAGSAQTTNHARFQEENLPKAASAQSLLYERMLQQQRAAWQPVWEKADIIIEGDDTAQRAVRFNLYQLRINVSSHDDRYSTAAKGMTGFGYRGHIFHDTEIFMLPFYTYTMPNIARNLLLYRYHLLPAARKKAASNGYEGAQYPWESTLNGEETTPSSIIHPETGEVIPVLNGFIELHITASIAHAVWQYWQVTGDDDFMRDYGAEILLSTAQFWGSRAEKNEQHDDYEINNVIGPDEWHEHVNNNTYTNYMARQNIRYALYIQDWLRQTNPAKAQQLEQQMDLTNEITSHWQDVVQHMRILQDPQTKVFEQFDGFFKLELLDQSQYKGRKDSYQGILGVEQVQKYRIIKQADVLMLLTVLDQEFDLQTKEANWDYYYPITDHDYGSSLTPALHVILACELGRIEQAYEFFTKGALVDLENLRGNTPEGIHLACSGAVWQATILGFAGLRLNNDGYTTDPHWPDGWTRLAFTFFHKGEQFHVDLRK</sequence>
<dbReference type="InterPro" id="IPR005195">
    <property type="entry name" value="Glyco_hydro_65_M"/>
</dbReference>
<dbReference type="Gene3D" id="2.70.98.40">
    <property type="entry name" value="Glycoside hydrolase, family 65, N-terminal domain"/>
    <property type="match status" value="1"/>
</dbReference>
<dbReference type="Gene3D" id="1.50.10.10">
    <property type="match status" value="1"/>
</dbReference>
<comment type="similarity">
    <text evidence="1">Belongs to the glycosyl hydrolase 65 family.</text>
</comment>
<evidence type="ECO:0000259" key="7">
    <source>
        <dbReference type="Pfam" id="PF03636"/>
    </source>
</evidence>
<evidence type="ECO:0000259" key="5">
    <source>
        <dbReference type="Pfam" id="PF03632"/>
    </source>
</evidence>
<dbReference type="InterPro" id="IPR005194">
    <property type="entry name" value="Glyco_hydro_65_C"/>
</dbReference>
<dbReference type="InterPro" id="IPR008928">
    <property type="entry name" value="6-hairpin_glycosidase_sf"/>
</dbReference>
<dbReference type="RefSeq" id="WP_220207429.1">
    <property type="nucleotide sequence ID" value="NZ_BNJK01000001.1"/>
</dbReference>
<dbReference type="SUPFAM" id="SSF74650">
    <property type="entry name" value="Galactose mutarotase-like"/>
    <property type="match status" value="1"/>
</dbReference>